<dbReference type="Pfam" id="PF00535">
    <property type="entry name" value="Glycos_transf_2"/>
    <property type="match status" value="1"/>
</dbReference>
<comment type="caution">
    <text evidence="5">The sequence shown here is derived from an EMBL/GenBank/DDBJ whole genome shotgun (WGS) entry which is preliminary data.</text>
</comment>
<evidence type="ECO:0000256" key="1">
    <source>
        <dbReference type="ARBA" id="ARBA00022737"/>
    </source>
</evidence>
<evidence type="ECO:0000313" key="5">
    <source>
        <dbReference type="EMBL" id="RVT63738.1"/>
    </source>
</evidence>
<dbReference type="PANTHER" id="PTHR43630">
    <property type="entry name" value="POLY-BETA-1,6-N-ACETYL-D-GLUCOSAMINE SYNTHASE"/>
    <property type="match status" value="1"/>
</dbReference>
<dbReference type="SUPFAM" id="SSF53448">
    <property type="entry name" value="Nucleotide-diphospho-sugar transferases"/>
    <property type="match status" value="1"/>
</dbReference>
<evidence type="ECO:0000256" key="2">
    <source>
        <dbReference type="ARBA" id="ARBA00022803"/>
    </source>
</evidence>
<evidence type="ECO:0000256" key="3">
    <source>
        <dbReference type="PROSITE-ProRule" id="PRU00339"/>
    </source>
</evidence>
<evidence type="ECO:0000313" key="6">
    <source>
        <dbReference type="Proteomes" id="UP000288024"/>
    </source>
</evidence>
<dbReference type="InterPro" id="IPR001173">
    <property type="entry name" value="Glyco_trans_2-like"/>
</dbReference>
<accession>A0A437KC71</accession>
<dbReference type="Gene3D" id="1.25.40.10">
    <property type="entry name" value="Tetratricopeptide repeat domain"/>
    <property type="match status" value="1"/>
</dbReference>
<organism evidence="5 6">
    <name type="scientific">Niallia taxi</name>
    <dbReference type="NCBI Taxonomy" id="2499688"/>
    <lineage>
        <taxon>Bacteria</taxon>
        <taxon>Bacillati</taxon>
        <taxon>Bacillota</taxon>
        <taxon>Bacilli</taxon>
        <taxon>Bacillales</taxon>
        <taxon>Bacillaceae</taxon>
        <taxon>Niallia</taxon>
    </lineage>
</organism>
<keyword evidence="1" id="KW-0677">Repeat</keyword>
<dbReference type="PANTHER" id="PTHR43630:SF2">
    <property type="entry name" value="GLYCOSYLTRANSFERASE"/>
    <property type="match status" value="1"/>
</dbReference>
<name>A0A437KC71_9BACI</name>
<dbReference type="SMART" id="SM00028">
    <property type="entry name" value="TPR"/>
    <property type="match status" value="4"/>
</dbReference>
<dbReference type="SUPFAM" id="SSF48452">
    <property type="entry name" value="TPR-like"/>
    <property type="match status" value="2"/>
</dbReference>
<dbReference type="CDD" id="cd02511">
    <property type="entry name" value="Beta4Glucosyltransferase"/>
    <property type="match status" value="1"/>
</dbReference>
<dbReference type="AlphaFoldDB" id="A0A437KC71"/>
<dbReference type="PROSITE" id="PS50293">
    <property type="entry name" value="TPR_REGION"/>
    <property type="match status" value="1"/>
</dbReference>
<keyword evidence="2 3" id="KW-0802">TPR repeat</keyword>
<dbReference type="InterPro" id="IPR013105">
    <property type="entry name" value="TPR_2"/>
</dbReference>
<dbReference type="InterPro" id="IPR019734">
    <property type="entry name" value="TPR_rpt"/>
</dbReference>
<proteinExistence type="predicted"/>
<dbReference type="GO" id="GO:0016740">
    <property type="term" value="F:transferase activity"/>
    <property type="evidence" value="ECO:0007669"/>
    <property type="project" value="UniProtKB-KW"/>
</dbReference>
<protein>
    <submittedName>
        <fullName evidence="5">Glycosyltransferase</fullName>
    </submittedName>
</protein>
<dbReference type="Gene3D" id="3.90.550.10">
    <property type="entry name" value="Spore Coat Polysaccharide Biosynthesis Protein SpsA, Chain A"/>
    <property type="match status" value="1"/>
</dbReference>
<keyword evidence="6" id="KW-1185">Reference proteome</keyword>
<gene>
    <name evidence="5" type="ORF">EM808_10780</name>
</gene>
<reference evidence="5 6" key="1">
    <citation type="submission" date="2019-01" db="EMBL/GenBank/DDBJ databases">
        <title>Bacillus sp. M5HDSG1-1, whole genome shotgun sequence.</title>
        <authorList>
            <person name="Tuo L."/>
        </authorList>
    </citation>
    <scope>NUCLEOTIDE SEQUENCE [LARGE SCALE GENOMIC DNA]</scope>
    <source>
        <strain evidence="5 6">M5HDSG1-1</strain>
    </source>
</reference>
<feature type="repeat" description="TPR" evidence="3">
    <location>
        <begin position="200"/>
        <end position="233"/>
    </location>
</feature>
<dbReference type="RefSeq" id="WP_127738215.1">
    <property type="nucleotide sequence ID" value="NZ_RZTZ01000003.1"/>
</dbReference>
<feature type="domain" description="Glycosyltransferase 2-like" evidence="4">
    <location>
        <begin position="6"/>
        <end position="105"/>
    </location>
</feature>
<dbReference type="InterPro" id="IPR029044">
    <property type="entry name" value="Nucleotide-diphossugar_trans"/>
</dbReference>
<dbReference type="Proteomes" id="UP000288024">
    <property type="component" value="Unassembled WGS sequence"/>
</dbReference>
<evidence type="ECO:0000259" key="4">
    <source>
        <dbReference type="Pfam" id="PF00535"/>
    </source>
</evidence>
<dbReference type="PROSITE" id="PS50005">
    <property type="entry name" value="TPR"/>
    <property type="match status" value="1"/>
</dbReference>
<dbReference type="Pfam" id="PF07719">
    <property type="entry name" value="TPR_2"/>
    <property type="match status" value="1"/>
</dbReference>
<keyword evidence="5" id="KW-0808">Transferase</keyword>
<sequence>MELSVSLCMIVKNEESVLDRCLASVAHLVDEVIIVDTGSTDRTKEIASKYTSKIFDFEWINDFSAARNFAAEQATGDWILVLDADEYIDEENYQEFVDGLKEDNGKYDTYGVKIINFTGSYGEKLVQNHHDRVYKNNGEIAYYRAIHEQLKSVEGKPVKGSIAKLSVFHSGYMNKTVADKGKNERNKELIDKEMQESNNAFDYFNLGNEYYSQGEYEEALKAYTNAYNLKSNYHLSWVASTVIQIISVLIQLERFNDAVSVIDDSTELYPGSFELVYLKGEISYTRGQFDDAKYYFEEIINNSDKYNHEILRPDLKDQMPHRRLGDLYNYEKNYDKAIYHYMSVLNINKLDSDSIGKVIFILNKFHTETEIIQFIQRNDLINKNNLNYYMSACFNIGKPDIMQPFFEDAQEDTVLEKIYKLKNYCLTGQGSIREFNDLLNPKVIENLNKRQLLNIVDIYFLRKRLKGIEKFAFLVEALEKDEHVSMLTKLMDNLTEEPILETELFFGALQILLNYKMLDYVSALLKNKHLLTEAALSQTAAILYENDFKGEALQLYNQCDWDVYQEQDFLNIINGLLETGNNLNAIEFTKYALLVFENDFRFYKLIFENSVEQDLYQTNLEKAKQLFPDSVYLKNLQSK</sequence>
<dbReference type="EMBL" id="RZTZ01000003">
    <property type="protein sequence ID" value="RVT63738.1"/>
    <property type="molecule type" value="Genomic_DNA"/>
</dbReference>
<dbReference type="InterPro" id="IPR011990">
    <property type="entry name" value="TPR-like_helical_dom_sf"/>
</dbReference>